<dbReference type="Pfam" id="PF11101">
    <property type="entry name" value="DUF2884"/>
    <property type="match status" value="1"/>
</dbReference>
<dbReference type="EMBL" id="PIPJ01000005">
    <property type="protein sequence ID" value="RUO20424.1"/>
    <property type="molecule type" value="Genomic_DNA"/>
</dbReference>
<sequence>MLTSILVAATMIAPIADDSSTQVPSRQVTIVNSQDVQSCQLRFDRDIHASYETLTVKEGERELFRILKNGDLYINGAEVGVNAEERGMLIHYKNGLTAQSEFVVEVMAEALEMTSYALSTTFTEMFGERHKIVRRIEALNETLAEEFSSVAYQTNDTYVVQGSQLDLFGDRLEGTLGTEIEAIVEDSMGSMIWMVTKAMFSGSGSFEERMEQFGERMEKMGENLETTMHGWGEEMEIRGEAMCTDLEKLREMEGRIVERIPSFSEYRLLM</sequence>
<evidence type="ECO:0008006" key="3">
    <source>
        <dbReference type="Google" id="ProtNLM"/>
    </source>
</evidence>
<protein>
    <recommendedName>
        <fullName evidence="3">DUF2884 domain-containing protein</fullName>
    </recommendedName>
</protein>
<comment type="caution">
    <text evidence="1">The sequence shown here is derived from an EMBL/GenBank/DDBJ whole genome shotgun (WGS) entry which is preliminary data.</text>
</comment>
<dbReference type="Proteomes" id="UP000288395">
    <property type="component" value="Unassembled WGS sequence"/>
</dbReference>
<dbReference type="InterPro" id="IPR021307">
    <property type="entry name" value="DUF2884"/>
</dbReference>
<keyword evidence="2" id="KW-1185">Reference proteome</keyword>
<evidence type="ECO:0000313" key="2">
    <source>
        <dbReference type="Proteomes" id="UP000288395"/>
    </source>
</evidence>
<dbReference type="AlphaFoldDB" id="A0A432VV69"/>
<accession>A0A432VV69</accession>
<reference evidence="2" key="1">
    <citation type="journal article" date="2018" name="Front. Microbiol.">
        <title>Genome-Based Analysis Reveals the Taxonomy and Diversity of the Family Idiomarinaceae.</title>
        <authorList>
            <person name="Liu Y."/>
            <person name="Lai Q."/>
            <person name="Shao Z."/>
        </authorList>
    </citation>
    <scope>NUCLEOTIDE SEQUENCE [LARGE SCALE GENOMIC DNA]</scope>
    <source>
        <strain evidence="2">GBPy7</strain>
    </source>
</reference>
<organism evidence="1 2">
    <name type="scientific">Aliidiomarina iranensis</name>
    <dbReference type="NCBI Taxonomy" id="1434071"/>
    <lineage>
        <taxon>Bacteria</taxon>
        <taxon>Pseudomonadati</taxon>
        <taxon>Pseudomonadota</taxon>
        <taxon>Gammaproteobacteria</taxon>
        <taxon>Alteromonadales</taxon>
        <taxon>Idiomarinaceae</taxon>
        <taxon>Aliidiomarina</taxon>
    </lineage>
</organism>
<evidence type="ECO:0000313" key="1">
    <source>
        <dbReference type="EMBL" id="RUO20424.1"/>
    </source>
</evidence>
<gene>
    <name evidence="1" type="ORF">CWE08_08130</name>
</gene>
<dbReference type="OrthoDB" id="6397557at2"/>
<proteinExistence type="predicted"/>
<dbReference type="RefSeq" id="WP_126767389.1">
    <property type="nucleotide sequence ID" value="NZ_PIPJ01000005.1"/>
</dbReference>
<name>A0A432VV69_9GAMM</name>